<evidence type="ECO:0000256" key="2">
    <source>
        <dbReference type="SAM" id="MobiDB-lite"/>
    </source>
</evidence>
<dbReference type="RefSeq" id="XP_007916087.1">
    <property type="nucleotide sequence ID" value="XM_007917896.1"/>
</dbReference>
<dbReference type="GeneID" id="19325894"/>
<feature type="region of interest" description="Disordered" evidence="2">
    <location>
        <begin position="302"/>
        <end position="322"/>
    </location>
</feature>
<feature type="compositionally biased region" description="Low complexity" evidence="2">
    <location>
        <begin position="307"/>
        <end position="318"/>
    </location>
</feature>
<evidence type="ECO:0000313" key="3">
    <source>
        <dbReference type="EMBL" id="EON99158.1"/>
    </source>
</evidence>
<gene>
    <name evidence="3" type="ORF">UCRPA7_5349</name>
</gene>
<sequence length="821" mass="92895">MADKSALWSDIEANYWAQLKDVRLAEDKEIAEERDQLVESRKIKLTKLYHERHQLATALSNIRKQINEEETELDELEQSYEDLRDKVLDDRQKDDEDRRAWFRRHRGNGGANEKRAGGQEEVVDVDMGEDSVNGASSIDASKDGVRQRLYEEPRGNNLSSAPPDGPQNYAYSTADPSVAPEEPNAVEVWNADGAKIGRVEHIGFSNQWVDKILKMPIRRRVQIRAGRKMTPEQLESIYEPSDSKGAKWLSCMIQATGQIQAEPCRSCSKGPAVFSDCVIVGGPDFPKCGNCEWNRQGCQGATPGPQPLQNSSQSLSPSTGFRYAQNAFNGSFTAVNDLASRNSTPKGSRHSLPNGAGKHQPQASQQDPGTPASDGEDEGVDDTIMDAGPEITRETLTLRHDGTMYTAPEIMRGVPIARITPSHPYWEPSWKPLEESIQARLDSWREKLAQQLRDKEKHFMAGRQVNRGTAIMDFLKNGSIHPYQFIAKPWFTTSLFTYDTVYRLVAILDELPKLGITVSPLDWARQRMHELYLEQGEQFNVAKTVHDFYHDPKLAYLRHKAGHRSIGRPAGMKRGEKRGNHRKVSQKRKESASVSATPDGKRKKRRYSSAGSSHHGTPLEREQPPDLAMMPRHSGIPPIQPRPSDLPSAPLQQTPVLGSTGVPGRSSTVSDVPDDFETSGYTTSDSFSRDKVMKVDWRVYQIKTASQTTNTEITQYWHWVDTVQDDDGTKIEHMFEHQVLRDVDPPSWGVYKEPIDFHLRLKEIEYIEWAPECQKIIVHTKEIPDVEYRGNVLAHFKRNRTKKRFLSFLNRRGVDIRKGDA</sequence>
<dbReference type="InterPro" id="IPR022190">
    <property type="entry name" value="DUF3716"/>
</dbReference>
<feature type="compositionally biased region" description="Acidic residues" evidence="2">
    <location>
        <begin position="374"/>
        <end position="384"/>
    </location>
</feature>
<dbReference type="OrthoDB" id="4800057at2759"/>
<feature type="coiled-coil region" evidence="1">
    <location>
        <begin position="52"/>
        <end position="93"/>
    </location>
</feature>
<organism evidence="3 4">
    <name type="scientific">Phaeoacremonium minimum (strain UCR-PA7)</name>
    <name type="common">Esca disease fungus</name>
    <name type="synonym">Togninia minima</name>
    <dbReference type="NCBI Taxonomy" id="1286976"/>
    <lineage>
        <taxon>Eukaryota</taxon>
        <taxon>Fungi</taxon>
        <taxon>Dikarya</taxon>
        <taxon>Ascomycota</taxon>
        <taxon>Pezizomycotina</taxon>
        <taxon>Sordariomycetes</taxon>
        <taxon>Sordariomycetidae</taxon>
        <taxon>Togniniales</taxon>
        <taxon>Togniniaceae</taxon>
        <taxon>Phaeoacremonium</taxon>
    </lineage>
</organism>
<feature type="compositionally biased region" description="Polar residues" evidence="2">
    <location>
        <begin position="337"/>
        <end position="346"/>
    </location>
</feature>
<dbReference type="Pfam" id="PF12511">
    <property type="entry name" value="DUF3716"/>
    <property type="match status" value="1"/>
</dbReference>
<dbReference type="eggNOG" id="ENOG502QTAC">
    <property type="taxonomic scope" value="Eukaryota"/>
</dbReference>
<keyword evidence="1" id="KW-0175">Coiled coil</keyword>
<feature type="region of interest" description="Disordered" evidence="2">
    <location>
        <begin position="560"/>
        <end position="683"/>
    </location>
</feature>
<dbReference type="EMBL" id="KB933178">
    <property type="protein sequence ID" value="EON99158.1"/>
    <property type="molecule type" value="Genomic_DNA"/>
</dbReference>
<dbReference type="AlphaFoldDB" id="R8BIK2"/>
<protein>
    <submittedName>
        <fullName evidence="3">Uncharacterized protein</fullName>
    </submittedName>
</protein>
<dbReference type="HOGENOM" id="CLU_005317_2_0_1"/>
<evidence type="ECO:0000256" key="1">
    <source>
        <dbReference type="SAM" id="Coils"/>
    </source>
</evidence>
<keyword evidence="4" id="KW-1185">Reference proteome</keyword>
<feature type="region of interest" description="Disordered" evidence="2">
    <location>
        <begin position="153"/>
        <end position="179"/>
    </location>
</feature>
<proteinExistence type="predicted"/>
<feature type="region of interest" description="Disordered" evidence="2">
    <location>
        <begin position="337"/>
        <end position="384"/>
    </location>
</feature>
<dbReference type="KEGG" id="tmn:UCRPA7_5349"/>
<name>R8BIK2_PHAM7</name>
<reference evidence="4" key="1">
    <citation type="journal article" date="2013" name="Genome Announc.">
        <title>Draft genome sequence of the ascomycete Phaeoacremonium aleophilum strain UCR-PA7, a causal agent of the esca disease complex in grapevines.</title>
        <authorList>
            <person name="Blanco-Ulate B."/>
            <person name="Rolshausen P."/>
            <person name="Cantu D."/>
        </authorList>
    </citation>
    <scope>NUCLEOTIDE SEQUENCE [LARGE SCALE GENOMIC DNA]</scope>
    <source>
        <strain evidence="4">UCR-PA7</strain>
    </source>
</reference>
<dbReference type="Proteomes" id="UP000014074">
    <property type="component" value="Unassembled WGS sequence"/>
</dbReference>
<accession>R8BIK2</accession>
<evidence type="ECO:0000313" key="4">
    <source>
        <dbReference type="Proteomes" id="UP000014074"/>
    </source>
</evidence>